<reference evidence="3 4" key="1">
    <citation type="submission" date="2019-10" db="EMBL/GenBank/DDBJ databases">
        <title>Actinomadura rubteroloni sp. nov. and Actinomadura macrotermitis sp. nov., isolated from the gut of fungus growing-termite Macrotermes natalensis.</title>
        <authorList>
            <person name="Benndorf R."/>
            <person name="Martin K."/>
            <person name="Kuefner M."/>
            <person name="De Beer W."/>
            <person name="Kaster A.-K."/>
            <person name="Vollmers J."/>
            <person name="Poulsen M."/>
            <person name="Beemelmanns C."/>
        </authorList>
    </citation>
    <scope>NUCLEOTIDE SEQUENCE [LARGE SCALE GENOMIC DNA]</scope>
    <source>
        <strain evidence="3 4">RB68</strain>
    </source>
</reference>
<feature type="signal peptide" evidence="2">
    <location>
        <begin position="1"/>
        <end position="19"/>
    </location>
</feature>
<sequence>MRKIAITGMAAALAFGLTACGGGNDKTAAPAPSSPTGSAPAPGTATPNEASTPSAAPAPGNPGAPGTPTIRHTPPAPQAGQQIKSKWGQLRYLAPGKYLVGDVAFFTATDTVVYVAGGTCPDGSTPPDNSKCSPEGLDEWAKAGPHNVTVRFSGQTATLIRETQ</sequence>
<evidence type="ECO:0000256" key="2">
    <source>
        <dbReference type="SAM" id="SignalP"/>
    </source>
</evidence>
<organism evidence="3 4">
    <name type="scientific">Actinomadura macrotermitis</name>
    <dbReference type="NCBI Taxonomy" id="2585200"/>
    <lineage>
        <taxon>Bacteria</taxon>
        <taxon>Bacillati</taxon>
        <taxon>Actinomycetota</taxon>
        <taxon>Actinomycetes</taxon>
        <taxon>Streptosporangiales</taxon>
        <taxon>Thermomonosporaceae</taxon>
        <taxon>Actinomadura</taxon>
    </lineage>
</organism>
<comment type="caution">
    <text evidence="3">The sequence shown here is derived from an EMBL/GenBank/DDBJ whole genome shotgun (WGS) entry which is preliminary data.</text>
</comment>
<dbReference type="Proteomes" id="UP000487268">
    <property type="component" value="Unassembled WGS sequence"/>
</dbReference>
<evidence type="ECO:0000256" key="1">
    <source>
        <dbReference type="SAM" id="MobiDB-lite"/>
    </source>
</evidence>
<dbReference type="RefSeq" id="WP_153532968.1">
    <property type="nucleotide sequence ID" value="NZ_WEGH01000002.1"/>
</dbReference>
<proteinExistence type="predicted"/>
<dbReference type="OrthoDB" id="4318733at2"/>
<evidence type="ECO:0000313" key="3">
    <source>
        <dbReference type="EMBL" id="MQY04804.1"/>
    </source>
</evidence>
<protein>
    <recommendedName>
        <fullName evidence="5">Lipoprotein</fullName>
    </recommendedName>
</protein>
<keyword evidence="4" id="KW-1185">Reference proteome</keyword>
<keyword evidence="2" id="KW-0732">Signal</keyword>
<evidence type="ECO:0000313" key="4">
    <source>
        <dbReference type="Proteomes" id="UP000487268"/>
    </source>
</evidence>
<dbReference type="AlphaFoldDB" id="A0A7K0BVU3"/>
<gene>
    <name evidence="3" type="ORF">ACRB68_28660</name>
</gene>
<accession>A0A7K0BVU3</accession>
<evidence type="ECO:0008006" key="5">
    <source>
        <dbReference type="Google" id="ProtNLM"/>
    </source>
</evidence>
<feature type="region of interest" description="Disordered" evidence="1">
    <location>
        <begin position="23"/>
        <end position="83"/>
    </location>
</feature>
<feature type="chain" id="PRO_5039013193" description="Lipoprotein" evidence="2">
    <location>
        <begin position="20"/>
        <end position="164"/>
    </location>
</feature>
<dbReference type="EMBL" id="WEGH01000002">
    <property type="protein sequence ID" value="MQY04804.1"/>
    <property type="molecule type" value="Genomic_DNA"/>
</dbReference>
<dbReference type="PROSITE" id="PS51257">
    <property type="entry name" value="PROKAR_LIPOPROTEIN"/>
    <property type="match status" value="1"/>
</dbReference>
<name>A0A7K0BVU3_9ACTN</name>
<feature type="compositionally biased region" description="Low complexity" evidence="1">
    <location>
        <begin position="27"/>
        <end position="58"/>
    </location>
</feature>